<dbReference type="SUPFAM" id="SSF56399">
    <property type="entry name" value="ADP-ribosylation"/>
    <property type="match status" value="1"/>
</dbReference>
<accession>A0ABP0P5H5</accession>
<dbReference type="EMBL" id="CAXAMN010022573">
    <property type="protein sequence ID" value="CAK9070908.1"/>
    <property type="molecule type" value="Genomic_DNA"/>
</dbReference>
<evidence type="ECO:0000313" key="1">
    <source>
        <dbReference type="EMBL" id="CAK9070908.1"/>
    </source>
</evidence>
<organism evidence="1 2">
    <name type="scientific">Durusdinium trenchii</name>
    <dbReference type="NCBI Taxonomy" id="1381693"/>
    <lineage>
        <taxon>Eukaryota</taxon>
        <taxon>Sar</taxon>
        <taxon>Alveolata</taxon>
        <taxon>Dinophyceae</taxon>
        <taxon>Suessiales</taxon>
        <taxon>Symbiodiniaceae</taxon>
        <taxon>Durusdinium</taxon>
    </lineage>
</organism>
<dbReference type="Gene3D" id="3.90.228.10">
    <property type="match status" value="1"/>
</dbReference>
<name>A0ABP0P5H5_9DINO</name>
<keyword evidence="2" id="KW-1185">Reference proteome</keyword>
<gene>
    <name evidence="1" type="ORF">CCMP2556_LOCUS34894</name>
</gene>
<evidence type="ECO:0000313" key="2">
    <source>
        <dbReference type="Proteomes" id="UP001642484"/>
    </source>
</evidence>
<sequence>MESLGVGEMKALQALLDETFLPRRSCDRRGPLPQRLRLRAAQAARPAERWEEFETWRTLMLEQQPEGLPPLNPPVRTWRFGADQTEARCNECYLFHGTSWASAQRILDQGFDLDLCGLWPQFLQSAPLP</sequence>
<evidence type="ECO:0008006" key="3">
    <source>
        <dbReference type="Google" id="ProtNLM"/>
    </source>
</evidence>
<protein>
    <recommendedName>
        <fullName evidence="3">PARP</fullName>
    </recommendedName>
</protein>
<comment type="caution">
    <text evidence="1">The sequence shown here is derived from an EMBL/GenBank/DDBJ whole genome shotgun (WGS) entry which is preliminary data.</text>
</comment>
<proteinExistence type="predicted"/>
<reference evidence="1 2" key="1">
    <citation type="submission" date="2024-02" db="EMBL/GenBank/DDBJ databases">
        <authorList>
            <person name="Chen Y."/>
            <person name="Shah S."/>
            <person name="Dougan E. K."/>
            <person name="Thang M."/>
            <person name="Chan C."/>
        </authorList>
    </citation>
    <scope>NUCLEOTIDE SEQUENCE [LARGE SCALE GENOMIC DNA]</scope>
</reference>
<dbReference type="Proteomes" id="UP001642484">
    <property type="component" value="Unassembled WGS sequence"/>
</dbReference>